<accession>A0A179BAZ1</accession>
<dbReference type="GO" id="GO:0006865">
    <property type="term" value="P:amino acid transport"/>
    <property type="evidence" value="ECO:0007669"/>
    <property type="project" value="InterPro"/>
</dbReference>
<feature type="transmembrane region" description="Helical" evidence="6">
    <location>
        <begin position="109"/>
        <end position="132"/>
    </location>
</feature>
<gene>
    <name evidence="7" type="ORF">A4U53_34720</name>
</gene>
<evidence type="ECO:0000256" key="3">
    <source>
        <dbReference type="ARBA" id="ARBA00022692"/>
    </source>
</evidence>
<evidence type="ECO:0000256" key="5">
    <source>
        <dbReference type="ARBA" id="ARBA00023136"/>
    </source>
</evidence>
<protein>
    <submittedName>
        <fullName evidence="7">Lysine transporter LysE</fullName>
    </submittedName>
</protein>
<dbReference type="EMBL" id="LWBS01000454">
    <property type="protein sequence ID" value="OAP88539.1"/>
    <property type="molecule type" value="Genomic_DNA"/>
</dbReference>
<feature type="transmembrane region" description="Helical" evidence="6">
    <location>
        <begin position="6"/>
        <end position="26"/>
    </location>
</feature>
<organism evidence="7">
    <name type="scientific">Rhizobium leguminosarum</name>
    <dbReference type="NCBI Taxonomy" id="384"/>
    <lineage>
        <taxon>Bacteria</taxon>
        <taxon>Pseudomonadati</taxon>
        <taxon>Pseudomonadota</taxon>
        <taxon>Alphaproteobacteria</taxon>
        <taxon>Hyphomicrobiales</taxon>
        <taxon>Rhizobiaceae</taxon>
        <taxon>Rhizobium/Agrobacterium group</taxon>
        <taxon>Rhizobium</taxon>
    </lineage>
</organism>
<keyword evidence="5 6" id="KW-0472">Membrane</keyword>
<sequence>MPLLTSLALSYALVLVAPGPNLLIVLRVAVRPSWGRRLSVASGVASGAAIASYLAAIGATTLNMVDNLDLWASVVLSSILFYSAVRLARRPLAGAPAQQLGSDSLSLRLYSLGLATALSNPLSVPFFVGLYLAQPDFSTGMGEAAACIIFLMAFSWFTLVGCVFSIPVIQRLDTIWTKTAQAVLAAAMGLYGLILLYKHVL</sequence>
<dbReference type="Pfam" id="PF01810">
    <property type="entry name" value="LysE"/>
    <property type="match status" value="1"/>
</dbReference>
<feature type="transmembrane region" description="Helical" evidence="6">
    <location>
        <begin position="181"/>
        <end position="200"/>
    </location>
</feature>
<feature type="transmembrane region" description="Helical" evidence="6">
    <location>
        <begin position="70"/>
        <end position="88"/>
    </location>
</feature>
<evidence type="ECO:0000256" key="1">
    <source>
        <dbReference type="ARBA" id="ARBA00004651"/>
    </source>
</evidence>
<comment type="subcellular location">
    <subcellularLocation>
        <location evidence="1">Cell membrane</location>
        <topology evidence="1">Multi-pass membrane protein</topology>
    </subcellularLocation>
</comment>
<evidence type="ECO:0000313" key="7">
    <source>
        <dbReference type="EMBL" id="OAP88539.1"/>
    </source>
</evidence>
<dbReference type="GO" id="GO:0005886">
    <property type="term" value="C:plasma membrane"/>
    <property type="evidence" value="ECO:0007669"/>
    <property type="project" value="UniProtKB-SubCell"/>
</dbReference>
<evidence type="ECO:0000256" key="4">
    <source>
        <dbReference type="ARBA" id="ARBA00022989"/>
    </source>
</evidence>
<proteinExistence type="predicted"/>
<dbReference type="AlphaFoldDB" id="A0A179BAZ1"/>
<evidence type="ECO:0000256" key="2">
    <source>
        <dbReference type="ARBA" id="ARBA00022475"/>
    </source>
</evidence>
<name>A0A179BAZ1_RHILE</name>
<feature type="transmembrane region" description="Helical" evidence="6">
    <location>
        <begin position="144"/>
        <end position="169"/>
    </location>
</feature>
<reference evidence="7" key="1">
    <citation type="submission" date="2016-04" db="EMBL/GenBank/DDBJ databases">
        <title>Fast-growing isolate from the root nodules of Vavilovia formosa.</title>
        <authorList>
            <person name="Kimeklis A."/>
            <person name="Safronova V."/>
            <person name="Belimov A."/>
            <person name="Andronov E."/>
        </authorList>
    </citation>
    <scope>NUCLEOTIDE SEQUENCE [LARGE SCALE GENOMIC DNA]</scope>
    <source>
        <strain evidence="7">Vaf-46</strain>
    </source>
</reference>
<evidence type="ECO:0000256" key="6">
    <source>
        <dbReference type="SAM" id="Phobius"/>
    </source>
</evidence>
<keyword evidence="4 6" id="KW-1133">Transmembrane helix</keyword>
<dbReference type="InterPro" id="IPR001123">
    <property type="entry name" value="LeuE-type"/>
</dbReference>
<comment type="caution">
    <text evidence="7">The sequence shown here is derived from an EMBL/GenBank/DDBJ whole genome shotgun (WGS) entry which is preliminary data.</text>
</comment>
<keyword evidence="2" id="KW-1003">Cell membrane</keyword>
<feature type="transmembrane region" description="Helical" evidence="6">
    <location>
        <begin position="38"/>
        <end position="58"/>
    </location>
</feature>
<keyword evidence="3 6" id="KW-0812">Transmembrane</keyword>